<dbReference type="Proteomes" id="UP000671973">
    <property type="component" value="Segment"/>
</dbReference>
<organism evidence="1 2">
    <name type="scientific">Agrobacterium phage OLIVR1</name>
    <dbReference type="NCBI Taxonomy" id="2723769"/>
    <lineage>
        <taxon>Viruses</taxon>
        <taxon>Duplodnaviria</taxon>
        <taxon>Heunggongvirae</taxon>
        <taxon>Uroviricota</taxon>
        <taxon>Caudoviricetes</taxon>
        <taxon>Schitoviridae</taxon>
        <taxon>Oliverunavirus</taxon>
        <taxon>Oliverunavirus OLIVR1</taxon>
    </lineage>
</organism>
<evidence type="ECO:0000313" key="2">
    <source>
        <dbReference type="Proteomes" id="UP000671973"/>
    </source>
</evidence>
<sequence length="77" mass="9083">MSNELTLTEHRQEYIHAKRFYEEANVNKLTPHVAKHEARLMEYHALSIVHWEWRNTPLPISKADFLSLKSLQDKAGL</sequence>
<gene>
    <name evidence="1" type="ORF">Ab1vBOLIVR1_gp15</name>
</gene>
<evidence type="ECO:0000313" key="1">
    <source>
        <dbReference type="EMBL" id="QIW87210.1"/>
    </source>
</evidence>
<accession>A0A858MU04</accession>
<reference evidence="1 2" key="1">
    <citation type="submission" date="2020-03" db="EMBL/GenBank/DDBJ databases">
        <authorList>
            <person name="Holtappels D."/>
            <person name="Bomans J.P.J."/>
            <person name="Lavigne R."/>
            <person name="Wagemans J."/>
        </authorList>
    </citation>
    <scope>NUCLEOTIDE SEQUENCE [LARGE SCALE GENOMIC DNA]</scope>
    <source>
        <strain evidence="1 2">OLIVR1</strain>
    </source>
</reference>
<proteinExistence type="predicted"/>
<name>A0A858MU04_9CAUD</name>
<keyword evidence="2" id="KW-1185">Reference proteome</keyword>
<protein>
    <submittedName>
        <fullName evidence="1">Uncharacterized protein</fullName>
    </submittedName>
</protein>
<dbReference type="EMBL" id="MT234338">
    <property type="protein sequence ID" value="QIW87210.1"/>
    <property type="molecule type" value="Genomic_DNA"/>
</dbReference>